<dbReference type="HAMAP" id="MF_00335">
    <property type="entry name" value="RNase_Y"/>
    <property type="match status" value="1"/>
</dbReference>
<dbReference type="InterPro" id="IPR004087">
    <property type="entry name" value="KH_dom"/>
</dbReference>
<evidence type="ECO:0000256" key="5">
    <source>
        <dbReference type="HAMAP-Rule" id="MF_00335"/>
    </source>
</evidence>
<dbReference type="GO" id="GO:0004521">
    <property type="term" value="F:RNA endonuclease activity"/>
    <property type="evidence" value="ECO:0007669"/>
    <property type="project" value="UniProtKB-UniRule"/>
</dbReference>
<dbReference type="SUPFAM" id="SSF54791">
    <property type="entry name" value="Eukaryotic type KH-domain (KH-domain type I)"/>
    <property type="match status" value="1"/>
</dbReference>
<evidence type="ECO:0000256" key="4">
    <source>
        <dbReference type="ARBA" id="ARBA00022884"/>
    </source>
</evidence>
<dbReference type="InterPro" id="IPR006674">
    <property type="entry name" value="HD_domain"/>
</dbReference>
<evidence type="ECO:0000259" key="8">
    <source>
        <dbReference type="PROSITE" id="PS51831"/>
    </source>
</evidence>
<accession>A0A2G9YWE6</accession>
<dbReference type="Pfam" id="PF01966">
    <property type="entry name" value="HD"/>
    <property type="match status" value="1"/>
</dbReference>
<dbReference type="InterPro" id="IPR036612">
    <property type="entry name" value="KH_dom_type_1_sf"/>
</dbReference>
<keyword evidence="4 5" id="KW-0694">RNA-binding</keyword>
<comment type="similarity">
    <text evidence="5">Belongs to the RNase Y family.</text>
</comment>
<keyword evidence="2 5" id="KW-0255">Endonuclease</keyword>
<keyword evidence="3 5" id="KW-0378">Hydrolase</keyword>
<dbReference type="CDD" id="cd00077">
    <property type="entry name" value="HDc"/>
    <property type="match status" value="1"/>
</dbReference>
<dbReference type="InterPro" id="IPR022711">
    <property type="entry name" value="RNase_Y_N"/>
</dbReference>
<evidence type="ECO:0000256" key="6">
    <source>
        <dbReference type="NCBIfam" id="TIGR03319"/>
    </source>
</evidence>
<dbReference type="AlphaFoldDB" id="A0A2G9YWE6"/>
<dbReference type="PROSITE" id="PS51831">
    <property type="entry name" value="HD"/>
    <property type="match status" value="1"/>
</dbReference>
<dbReference type="NCBIfam" id="TIGR03319">
    <property type="entry name" value="RNase_Y"/>
    <property type="match status" value="1"/>
</dbReference>
<dbReference type="InterPro" id="IPR017705">
    <property type="entry name" value="Ribonuclease_Y"/>
</dbReference>
<sequence length="509" mass="57740">MSQFIPLIVGLVALVIGSTLGYYARQSIARKQVGTLEERIQKRITQVKAETEVLVSQSKEKARKIIELAEREERERRDELLKTERLLLRRENILDEKISNFEHKERDFQEKLTRLKEIKENLESLKKEALENLERISKLSKEEAKKEVLESVEKEYQKEIIEKIKKMEQEGIEAFERRAKEILTQAIQKYGLSQAQEITTTTVSLPSEEIKGRIIGKEGRNIRTLERLTGVEIVVDETPETVVISAFDPIRRQIAKNALEKLIHDGRIQPARIEEQVQKAESEIVTQIKVAGEQAVYDTGVVGLDPKIVQLLGRLRFRTSYGQNVLIHSIEVSHLAGALAAEVGANVSVAKKAGLLHDIGKAVDHQVEGSHTDIGVKILEKFGIEPKVVSAMKSHHEEYPYESLEAIIIQTADQISGARPGARKDTLENYLKRLGDLEVLASSFQGVEKAWALQAGREIRVFVKPEEIDDLQAHRLAKDIANRVQEELRYPGEIKVTVIRETRVIEYAK</sequence>
<proteinExistence type="inferred from homology"/>
<evidence type="ECO:0000256" key="2">
    <source>
        <dbReference type="ARBA" id="ARBA00022759"/>
    </source>
</evidence>
<dbReference type="Pfam" id="PF12072">
    <property type="entry name" value="RNase_Y_N"/>
    <property type="match status" value="1"/>
</dbReference>
<comment type="function">
    <text evidence="5">Endoribonuclease that initiates mRNA decay.</text>
</comment>
<evidence type="ECO:0000256" key="7">
    <source>
        <dbReference type="SAM" id="Coils"/>
    </source>
</evidence>
<dbReference type="SMART" id="SM00471">
    <property type="entry name" value="HDc"/>
    <property type="match status" value="1"/>
</dbReference>
<dbReference type="GO" id="GO:0003723">
    <property type="term" value="F:RNA binding"/>
    <property type="evidence" value="ECO:0007669"/>
    <property type="project" value="UniProtKB-UniRule"/>
</dbReference>
<gene>
    <name evidence="5 9" type="primary">rny</name>
    <name evidence="9" type="ORF">COX36_02815</name>
</gene>
<dbReference type="Gene3D" id="1.10.3210.10">
    <property type="entry name" value="Hypothetical protein af1432"/>
    <property type="match status" value="1"/>
</dbReference>
<dbReference type="PROSITE" id="PS50084">
    <property type="entry name" value="KH_TYPE_1"/>
    <property type="match status" value="1"/>
</dbReference>
<dbReference type="InterPro" id="IPR006675">
    <property type="entry name" value="HDIG_dom"/>
</dbReference>
<dbReference type="NCBIfam" id="TIGR00277">
    <property type="entry name" value="HDIG"/>
    <property type="match status" value="1"/>
</dbReference>
<keyword evidence="1 5" id="KW-0540">Nuclease</keyword>
<protein>
    <recommendedName>
        <fullName evidence="5 6">Ribonuclease Y</fullName>
        <shortName evidence="5">RNase Y</shortName>
        <ecNumber evidence="5 6">3.1.-.-</ecNumber>
    </recommendedName>
</protein>
<dbReference type="GO" id="GO:0006402">
    <property type="term" value="P:mRNA catabolic process"/>
    <property type="evidence" value="ECO:0007669"/>
    <property type="project" value="UniProtKB-UniRule"/>
</dbReference>
<evidence type="ECO:0000256" key="3">
    <source>
        <dbReference type="ARBA" id="ARBA00022801"/>
    </source>
</evidence>
<dbReference type="CDD" id="cd22431">
    <property type="entry name" value="KH-I_RNaseY"/>
    <property type="match status" value="1"/>
</dbReference>
<evidence type="ECO:0000313" key="9">
    <source>
        <dbReference type="EMBL" id="PIP23532.1"/>
    </source>
</evidence>
<dbReference type="EC" id="3.1.-.-" evidence="5 6"/>
<feature type="coiled-coil region" evidence="7">
    <location>
        <begin position="105"/>
        <end position="159"/>
    </location>
</feature>
<keyword evidence="7" id="KW-0175">Coiled coil</keyword>
<dbReference type="InterPro" id="IPR003607">
    <property type="entry name" value="HD/PDEase_dom"/>
</dbReference>
<dbReference type="EMBL" id="PCRP01000045">
    <property type="protein sequence ID" value="PIP23532.1"/>
    <property type="molecule type" value="Genomic_DNA"/>
</dbReference>
<reference evidence="9 10" key="1">
    <citation type="submission" date="2017-09" db="EMBL/GenBank/DDBJ databases">
        <title>Depth-based differentiation of microbial function through sediment-hosted aquifers and enrichment of novel symbionts in the deep terrestrial subsurface.</title>
        <authorList>
            <person name="Probst A.J."/>
            <person name="Ladd B."/>
            <person name="Jarett J.K."/>
            <person name="Geller-Mcgrath D.E."/>
            <person name="Sieber C.M."/>
            <person name="Emerson J.B."/>
            <person name="Anantharaman K."/>
            <person name="Thomas B.C."/>
            <person name="Malmstrom R."/>
            <person name="Stieglmeier M."/>
            <person name="Klingl A."/>
            <person name="Woyke T."/>
            <person name="Ryan C.M."/>
            <person name="Banfield J.F."/>
        </authorList>
    </citation>
    <scope>NUCLEOTIDE SEQUENCE [LARGE SCALE GENOMIC DNA]</scope>
    <source>
        <strain evidence="9">CG23_combo_of_CG06-09_8_20_14_all_38_19</strain>
    </source>
</reference>
<dbReference type="SMART" id="SM00322">
    <property type="entry name" value="KH"/>
    <property type="match status" value="1"/>
</dbReference>
<evidence type="ECO:0000313" key="10">
    <source>
        <dbReference type="Proteomes" id="UP000230273"/>
    </source>
</evidence>
<dbReference type="InterPro" id="IPR004088">
    <property type="entry name" value="KH_dom_type_1"/>
</dbReference>
<dbReference type="Pfam" id="PF00013">
    <property type="entry name" value="KH_1"/>
    <property type="match status" value="1"/>
</dbReference>
<dbReference type="SUPFAM" id="SSF109604">
    <property type="entry name" value="HD-domain/PDEase-like"/>
    <property type="match status" value="1"/>
</dbReference>
<dbReference type="Gene3D" id="3.30.1370.10">
    <property type="entry name" value="K Homology domain, type 1"/>
    <property type="match status" value="1"/>
</dbReference>
<name>A0A2G9YWE6_9BACT</name>
<comment type="caution">
    <text evidence="9">The sequence shown here is derived from an EMBL/GenBank/DDBJ whole genome shotgun (WGS) entry which is preliminary data.</text>
</comment>
<dbReference type="PANTHER" id="PTHR12826:SF15">
    <property type="entry name" value="RIBONUCLEASE Y"/>
    <property type="match status" value="1"/>
</dbReference>
<dbReference type="Proteomes" id="UP000230273">
    <property type="component" value="Unassembled WGS sequence"/>
</dbReference>
<feature type="domain" description="HD" evidence="8">
    <location>
        <begin position="325"/>
        <end position="418"/>
    </location>
</feature>
<dbReference type="PANTHER" id="PTHR12826">
    <property type="entry name" value="RIBONUCLEASE Y"/>
    <property type="match status" value="1"/>
</dbReference>
<dbReference type="GO" id="GO:0005886">
    <property type="term" value="C:plasma membrane"/>
    <property type="evidence" value="ECO:0007669"/>
    <property type="project" value="UniProtKB-UniRule"/>
</dbReference>
<evidence type="ECO:0000256" key="1">
    <source>
        <dbReference type="ARBA" id="ARBA00022722"/>
    </source>
</evidence>
<dbReference type="GO" id="GO:0016787">
    <property type="term" value="F:hydrolase activity"/>
    <property type="evidence" value="ECO:0007669"/>
    <property type="project" value="UniProtKB-KW"/>
</dbReference>
<organism evidence="9 10">
    <name type="scientific">Candidatus Nealsonbacteria bacterium CG23_combo_of_CG06-09_8_20_14_all_38_19</name>
    <dbReference type="NCBI Taxonomy" id="1974721"/>
    <lineage>
        <taxon>Bacteria</taxon>
        <taxon>Candidatus Nealsoniibacteriota</taxon>
    </lineage>
</organism>